<keyword evidence="3 9" id="KW-0347">Helicase</keyword>
<feature type="region of interest" description="Disordered" evidence="6">
    <location>
        <begin position="1"/>
        <end position="42"/>
    </location>
</feature>
<gene>
    <name evidence="9" type="ORF">PYK22_00665</name>
</gene>
<dbReference type="InterPro" id="IPR014001">
    <property type="entry name" value="Helicase_ATP-bd"/>
</dbReference>
<dbReference type="GO" id="GO:0004386">
    <property type="term" value="F:helicase activity"/>
    <property type="evidence" value="ECO:0007669"/>
    <property type="project" value="UniProtKB-KW"/>
</dbReference>
<dbReference type="InterPro" id="IPR011545">
    <property type="entry name" value="DEAD/DEAH_box_helicase_dom"/>
</dbReference>
<feature type="domain" description="Helicase C-terminal" evidence="8">
    <location>
        <begin position="299"/>
        <end position="491"/>
    </location>
</feature>
<dbReference type="STRING" id="454194.PYK22_00665"/>
<dbReference type="OrthoDB" id="9774462at2"/>
<dbReference type="Proteomes" id="UP000031518">
    <property type="component" value="Unassembled WGS sequence"/>
</dbReference>
<dbReference type="PROSITE" id="PS51192">
    <property type="entry name" value="HELICASE_ATP_BIND_1"/>
    <property type="match status" value="1"/>
</dbReference>
<evidence type="ECO:0000313" key="10">
    <source>
        <dbReference type="Proteomes" id="UP000031518"/>
    </source>
</evidence>
<dbReference type="Gene3D" id="3.40.50.300">
    <property type="entry name" value="P-loop containing nucleotide triphosphate hydrolases"/>
    <property type="match status" value="2"/>
</dbReference>
<keyword evidence="10" id="KW-1185">Reference proteome</keyword>
<dbReference type="SMART" id="SM00490">
    <property type="entry name" value="HELICc"/>
    <property type="match status" value="1"/>
</dbReference>
<dbReference type="Gene3D" id="1.10.3380.30">
    <property type="match status" value="1"/>
</dbReference>
<dbReference type="SUPFAM" id="SSF52540">
    <property type="entry name" value="P-loop containing nucleoside triphosphate hydrolases"/>
    <property type="match status" value="1"/>
</dbReference>
<feature type="compositionally biased region" description="Low complexity" evidence="6">
    <location>
        <begin position="26"/>
        <end position="40"/>
    </location>
</feature>
<organism evidence="9 10">
    <name type="scientific">Pyrinomonas methylaliphatogenes</name>
    <dbReference type="NCBI Taxonomy" id="454194"/>
    <lineage>
        <taxon>Bacteria</taxon>
        <taxon>Pseudomonadati</taxon>
        <taxon>Acidobacteriota</taxon>
        <taxon>Blastocatellia</taxon>
        <taxon>Blastocatellales</taxon>
        <taxon>Pyrinomonadaceae</taxon>
        <taxon>Pyrinomonas</taxon>
    </lineage>
</organism>
<dbReference type="GO" id="GO:0003676">
    <property type="term" value="F:nucleic acid binding"/>
    <property type="evidence" value="ECO:0007669"/>
    <property type="project" value="InterPro"/>
</dbReference>
<reference evidence="9 10" key="2">
    <citation type="submission" date="2015-01" db="EMBL/GenBank/DDBJ databases">
        <title>Complete genome sequence of Pyrinomonas methylaliphatogenes type strain K22T.</title>
        <authorList>
            <person name="Lee K.C.Y."/>
            <person name="Power J.F."/>
            <person name="Dunfield P.F."/>
            <person name="Morgan X.C."/>
            <person name="Huttenhower C."/>
            <person name="Stott M.B."/>
        </authorList>
    </citation>
    <scope>NUCLEOTIDE SEQUENCE [LARGE SCALE GENOMIC DNA]</scope>
    <source>
        <strain evidence="9 10">K22</strain>
    </source>
</reference>
<dbReference type="InterPro" id="IPR001650">
    <property type="entry name" value="Helicase_C-like"/>
</dbReference>
<dbReference type="GO" id="GO:0055087">
    <property type="term" value="C:Ski complex"/>
    <property type="evidence" value="ECO:0007669"/>
    <property type="project" value="TreeGrafter"/>
</dbReference>
<evidence type="ECO:0000256" key="5">
    <source>
        <dbReference type="SAM" id="Coils"/>
    </source>
</evidence>
<evidence type="ECO:0000256" key="6">
    <source>
        <dbReference type="SAM" id="MobiDB-lite"/>
    </source>
</evidence>
<dbReference type="SMART" id="SM00487">
    <property type="entry name" value="DEXDc"/>
    <property type="match status" value="1"/>
</dbReference>
<evidence type="ECO:0000256" key="2">
    <source>
        <dbReference type="ARBA" id="ARBA00022801"/>
    </source>
</evidence>
<dbReference type="InterPro" id="IPR050699">
    <property type="entry name" value="RNA-DNA_Helicase"/>
</dbReference>
<evidence type="ECO:0000259" key="8">
    <source>
        <dbReference type="PROSITE" id="PS51194"/>
    </source>
</evidence>
<feature type="coiled-coil region" evidence="5">
    <location>
        <begin position="658"/>
        <end position="714"/>
    </location>
</feature>
<evidence type="ECO:0000256" key="3">
    <source>
        <dbReference type="ARBA" id="ARBA00022806"/>
    </source>
</evidence>
<dbReference type="PANTHER" id="PTHR12131">
    <property type="entry name" value="ATP-DEPENDENT RNA AND DNA HELICASE"/>
    <property type="match status" value="1"/>
</dbReference>
<evidence type="ECO:0000256" key="1">
    <source>
        <dbReference type="ARBA" id="ARBA00022741"/>
    </source>
</evidence>
<dbReference type="InterPro" id="IPR012961">
    <property type="entry name" value="Ski2/MTR4_C"/>
</dbReference>
<proteinExistence type="predicted"/>
<evidence type="ECO:0000259" key="7">
    <source>
        <dbReference type="PROSITE" id="PS51192"/>
    </source>
</evidence>
<dbReference type="PROSITE" id="PS51194">
    <property type="entry name" value="HELICASE_CTER"/>
    <property type="match status" value="1"/>
</dbReference>
<dbReference type="PANTHER" id="PTHR12131:SF1">
    <property type="entry name" value="ATP-DEPENDENT RNA HELICASE SUPV3L1, MITOCHONDRIAL-RELATED"/>
    <property type="match status" value="1"/>
</dbReference>
<sequence>MARLKDRDRERRTRRPAGRKAQKGGAQRSKASATRAATRPRAVRRLLEGIGTPEAGPFIPDPFQLEALERIEREDLLVTAPTGAGKTWIAREEIRRLLGQGRRAWYTSPLKALTNSKYEEFRQEFGAELVGILTGDRRENADAPLIVGTTEVYRNQLFDALRGGSEVRADLVVFDEAHYMADEERGHVWEEAIILTPPRVRVLLLSATIGNPEEVAAWIERVRGTRCGIVKREGARPVPLRAAFLFPDGEIAPLVDEAGKFNAEILRALEDFVVKDGWTRSGRQARIHLPEMPPATLLNALGAYDLLPAIVFLPTRRRCDEAATEAAMLRRDLDEERRAARRAFLREFARAHPEIRHHRHWEAVVRGGVAAHHAGHLPAWKLVVERMMGAGLLDAIFATATVAAGVDFPARTVVLTCTDMRTGHGWRPLTASEFQQMTGRAGRRGKDNVGFIVASPGPHQNPQRMVQLLNAPPDPLESQFRATYTTLLNLLDAYGSFAQVREIVERSFAYRDLTEQLSAFEHESRRIAERIKERIAAAGCDSGVERARALERLASARAYLLEGGPATQAETLMHWLDDVVVPGRVVQIGRNRDRLIFVTERRGMNLIGVRPDGRRVVLSLARVGRVYSRIYGLRDKAREVAFAEVRAGSVEPLAEPRLREAREETSEAVALLDELIERVTGPADGPCARALWETIEEAERLERLERRLENLRAEAWRPFEQRARVLAHFGYLDMRAERVTERGRWLADLRLDRPLLVGEALERGLFARLDVPRTAGLMAALAADEERDYGELPLDDELVMALADFEQIAYEVASIEWREDLEPASEINFSAAAAAARWAQGVSWLDLVRETKAEEGDLFRLFSRTGESLMQIAALRHAHADAARRAKAAAEAILREPVRSEALL</sequence>
<dbReference type="Pfam" id="PF00270">
    <property type="entry name" value="DEAD"/>
    <property type="match status" value="1"/>
</dbReference>
<keyword evidence="4" id="KW-0067">ATP-binding</keyword>
<keyword evidence="1" id="KW-0547">Nucleotide-binding</keyword>
<dbReference type="GO" id="GO:0016787">
    <property type="term" value="F:hydrolase activity"/>
    <property type="evidence" value="ECO:0007669"/>
    <property type="project" value="UniProtKB-KW"/>
</dbReference>
<dbReference type="AlphaFoldDB" id="A0A0B6WWZ6"/>
<keyword evidence="5" id="KW-0175">Coiled coil</keyword>
<dbReference type="GO" id="GO:0005524">
    <property type="term" value="F:ATP binding"/>
    <property type="evidence" value="ECO:0007669"/>
    <property type="project" value="UniProtKB-KW"/>
</dbReference>
<accession>A0A0B6WWZ6</accession>
<dbReference type="SMART" id="SM01142">
    <property type="entry name" value="DSHCT"/>
    <property type="match status" value="1"/>
</dbReference>
<dbReference type="InterPro" id="IPR027417">
    <property type="entry name" value="P-loop_NTPase"/>
</dbReference>
<protein>
    <submittedName>
        <fullName evidence="9">Superfamily II RNA helicase</fullName>
    </submittedName>
</protein>
<dbReference type="EMBL" id="CBXV010000002">
    <property type="protein sequence ID" value="CDM64670.1"/>
    <property type="molecule type" value="Genomic_DNA"/>
</dbReference>
<dbReference type="GO" id="GO:0070478">
    <property type="term" value="P:nuclear-transcribed mRNA catabolic process, 3'-5' exonucleolytic nonsense-mediated decay"/>
    <property type="evidence" value="ECO:0007669"/>
    <property type="project" value="TreeGrafter"/>
</dbReference>
<evidence type="ECO:0000313" key="9">
    <source>
        <dbReference type="EMBL" id="CDM64670.1"/>
    </source>
</evidence>
<name>A0A0B6WWZ6_9BACT</name>
<keyword evidence="2" id="KW-0378">Hydrolase</keyword>
<feature type="compositionally biased region" description="Basic residues" evidence="6">
    <location>
        <begin position="12"/>
        <end position="22"/>
    </location>
</feature>
<dbReference type="Pfam" id="PF08148">
    <property type="entry name" value="DSHCT"/>
    <property type="match status" value="1"/>
</dbReference>
<evidence type="ECO:0000256" key="4">
    <source>
        <dbReference type="ARBA" id="ARBA00022840"/>
    </source>
</evidence>
<feature type="domain" description="Helicase ATP-binding" evidence="7">
    <location>
        <begin position="67"/>
        <end position="227"/>
    </location>
</feature>
<dbReference type="RefSeq" id="WP_060635287.1">
    <property type="nucleotide sequence ID" value="NZ_CBXV010000002.1"/>
</dbReference>
<reference evidence="9 10" key="1">
    <citation type="submission" date="2013-12" db="EMBL/GenBank/DDBJ databases">
        <authorList>
            <person name="Stott M."/>
        </authorList>
    </citation>
    <scope>NUCLEOTIDE SEQUENCE [LARGE SCALE GENOMIC DNA]</scope>
    <source>
        <strain evidence="9 10">K22</strain>
    </source>
</reference>
<feature type="compositionally biased region" description="Basic and acidic residues" evidence="6">
    <location>
        <begin position="1"/>
        <end position="11"/>
    </location>
</feature>